<protein>
    <submittedName>
        <fullName evidence="2">HET-domain-containing protein</fullName>
    </submittedName>
</protein>
<dbReference type="OrthoDB" id="4062651at2759"/>
<dbReference type="Pfam" id="PF06985">
    <property type="entry name" value="HET"/>
    <property type="match status" value="1"/>
</dbReference>
<keyword evidence="3" id="KW-1185">Reference proteome</keyword>
<sequence length="1089" mass="123943">MLPVTENLDDVFSATTNPGQLNAAEEERKTKLRSVFEDPIFKDKPRDDFCLHQWAFISPVFASDKFLSSNFYECFYTFDSLHRMPFIKKALSTFRKTSNFSEVEKILIHRDHLQREDVELSSTDYHPIIALKKLTKLDLNDEEFMEAVQMEAENLQKLQSLNHPHLIKAIAWFTWGKTHYFMFPWANLGNLRDYCAMEPPNLTDSYLQWIFLQFCGLADAIMKLHGSDKSSASWRHGDLKPDNILCFGNSHEPPDSRRSTCTFVITDVGLTKRHNFITEDRNKATSTRMGTFMYEPPETELDQHDPNKGRSRRYDIWSMGCIYLEFIIWLLYGPKGLDSFSGGLGSSKRFYAFDSSKKPKLHNVVEVWVNHIKKDLRCPSDTALGSLLDLVIKGLLNTDLGQISTIKRSATMKQSNGNASELPKFLIPPPTALSQSTSFPNSSPDGRMSAEEMVKGMKEIFTKATASNGTKIEWMKFNEQAQSPLDDKWKYDPDTEIARALASDINTHYSESQYKDRSRLCGRCARLEFWLPRCDFSDTPAGLEKNAKNCALCLLLHRGISKYVSADDSYFEFSRVGSSMVCSALSGQPVATIYTLPKFEDTLPGIQLSLPELSEPGSQFNINIIREWIRRCDQSHSCVPRNTTFLPTRVLDVGDEHSSSVRLTCIDREHTVSGKYLALSHRWGSPTTNTLFRTLKSNLATFKKAIEVAHLPKTFQQAVKISRKMNIQYLWIDSLCIVQDDAEDWDRESERMEQVFSSAYATIAATCASGTHDGFLKKRPERQSVKMAKGDSSYFVCEAIDNFHKDVDQADLNKRGWVLQERALSRRTIHFTETQCYWECGGGVRCETLTKMKNRKASFLGDANFPRSVESDVKGMKIEFFQDLYSKYSKLALTYCADRPIAIRGLERRIIQSLNTKGAYGVFDIPYFHRCLLWKRSGTTLKKITTFHGDIVPSWSWMAYQGGIDYMDAPGGRVDWAKDVSSPFTQLNAPGSANVATHAKISAPIHDFINTETRDFIFDEPDRNFERPLKCVIVGKSKDSTPKDRSLCYVLVVQAAAAKETDKYERVGVALLKQDRIAFKDSKIVVSIQ</sequence>
<organism evidence="2 3">
    <name type="scientific">Melanomma pulvis-pyrius CBS 109.77</name>
    <dbReference type="NCBI Taxonomy" id="1314802"/>
    <lineage>
        <taxon>Eukaryota</taxon>
        <taxon>Fungi</taxon>
        <taxon>Dikarya</taxon>
        <taxon>Ascomycota</taxon>
        <taxon>Pezizomycotina</taxon>
        <taxon>Dothideomycetes</taxon>
        <taxon>Pleosporomycetidae</taxon>
        <taxon>Pleosporales</taxon>
        <taxon>Melanommataceae</taxon>
        <taxon>Melanomma</taxon>
    </lineage>
</organism>
<dbReference type="Proteomes" id="UP000799757">
    <property type="component" value="Unassembled WGS sequence"/>
</dbReference>
<evidence type="ECO:0000259" key="1">
    <source>
        <dbReference type="PROSITE" id="PS50011"/>
    </source>
</evidence>
<proteinExistence type="predicted"/>
<dbReference type="PANTHER" id="PTHR33112:SF10">
    <property type="entry name" value="TOL"/>
    <property type="match status" value="1"/>
</dbReference>
<dbReference type="SMART" id="SM00220">
    <property type="entry name" value="S_TKc"/>
    <property type="match status" value="1"/>
</dbReference>
<dbReference type="SUPFAM" id="SSF56112">
    <property type="entry name" value="Protein kinase-like (PK-like)"/>
    <property type="match status" value="1"/>
</dbReference>
<dbReference type="GO" id="GO:0004672">
    <property type="term" value="F:protein kinase activity"/>
    <property type="evidence" value="ECO:0007669"/>
    <property type="project" value="InterPro"/>
</dbReference>
<dbReference type="PANTHER" id="PTHR33112">
    <property type="entry name" value="DOMAIN PROTEIN, PUTATIVE-RELATED"/>
    <property type="match status" value="1"/>
</dbReference>
<feature type="domain" description="Protein kinase" evidence="1">
    <location>
        <begin position="89"/>
        <end position="461"/>
    </location>
</feature>
<dbReference type="InterPro" id="IPR000719">
    <property type="entry name" value="Prot_kinase_dom"/>
</dbReference>
<dbReference type="Pfam" id="PF00069">
    <property type="entry name" value="Pkinase"/>
    <property type="match status" value="1"/>
</dbReference>
<dbReference type="Gene3D" id="1.10.510.10">
    <property type="entry name" value="Transferase(Phosphotransferase) domain 1"/>
    <property type="match status" value="1"/>
</dbReference>
<gene>
    <name evidence="2" type="ORF">K505DRAFT_257038</name>
</gene>
<dbReference type="InterPro" id="IPR010730">
    <property type="entry name" value="HET"/>
</dbReference>
<evidence type="ECO:0000313" key="3">
    <source>
        <dbReference type="Proteomes" id="UP000799757"/>
    </source>
</evidence>
<name>A0A6A6WV12_9PLEO</name>
<reference evidence="2" key="1">
    <citation type="journal article" date="2020" name="Stud. Mycol.">
        <title>101 Dothideomycetes genomes: a test case for predicting lifestyles and emergence of pathogens.</title>
        <authorList>
            <person name="Haridas S."/>
            <person name="Albert R."/>
            <person name="Binder M."/>
            <person name="Bloem J."/>
            <person name="Labutti K."/>
            <person name="Salamov A."/>
            <person name="Andreopoulos B."/>
            <person name="Baker S."/>
            <person name="Barry K."/>
            <person name="Bills G."/>
            <person name="Bluhm B."/>
            <person name="Cannon C."/>
            <person name="Castanera R."/>
            <person name="Culley D."/>
            <person name="Daum C."/>
            <person name="Ezra D."/>
            <person name="Gonzalez J."/>
            <person name="Henrissat B."/>
            <person name="Kuo A."/>
            <person name="Liang C."/>
            <person name="Lipzen A."/>
            <person name="Lutzoni F."/>
            <person name="Magnuson J."/>
            <person name="Mondo S."/>
            <person name="Nolan M."/>
            <person name="Ohm R."/>
            <person name="Pangilinan J."/>
            <person name="Park H.-J."/>
            <person name="Ramirez L."/>
            <person name="Alfaro M."/>
            <person name="Sun H."/>
            <person name="Tritt A."/>
            <person name="Yoshinaga Y."/>
            <person name="Zwiers L.-H."/>
            <person name="Turgeon B."/>
            <person name="Goodwin S."/>
            <person name="Spatafora J."/>
            <person name="Crous P."/>
            <person name="Grigoriev I."/>
        </authorList>
    </citation>
    <scope>NUCLEOTIDE SEQUENCE</scope>
    <source>
        <strain evidence="2">CBS 109.77</strain>
    </source>
</reference>
<dbReference type="PROSITE" id="PS50011">
    <property type="entry name" value="PROTEIN_KINASE_DOM"/>
    <property type="match status" value="1"/>
</dbReference>
<dbReference type="InterPro" id="IPR011009">
    <property type="entry name" value="Kinase-like_dom_sf"/>
</dbReference>
<dbReference type="CDD" id="cd00180">
    <property type="entry name" value="PKc"/>
    <property type="match status" value="1"/>
</dbReference>
<accession>A0A6A6WV12</accession>
<dbReference type="GO" id="GO:0005524">
    <property type="term" value="F:ATP binding"/>
    <property type="evidence" value="ECO:0007669"/>
    <property type="project" value="InterPro"/>
</dbReference>
<dbReference type="AlphaFoldDB" id="A0A6A6WV12"/>
<evidence type="ECO:0000313" key="2">
    <source>
        <dbReference type="EMBL" id="KAF2787744.1"/>
    </source>
</evidence>
<dbReference type="EMBL" id="MU002284">
    <property type="protein sequence ID" value="KAF2787744.1"/>
    <property type="molecule type" value="Genomic_DNA"/>
</dbReference>